<comment type="similarity">
    <text evidence="1">Belongs to the transglutaminase superfamily. Transglutaminase family.</text>
</comment>
<proteinExistence type="inferred from homology"/>
<dbReference type="InterPro" id="IPR014756">
    <property type="entry name" value="Ig_E-set"/>
</dbReference>
<dbReference type="SUPFAM" id="SSF81296">
    <property type="entry name" value="E set domains"/>
    <property type="match status" value="1"/>
</dbReference>
<name>A7TA11_NEMVE</name>
<dbReference type="InParanoid" id="A7TA11"/>
<dbReference type="FunFam" id="2.60.40.10:FF:001640">
    <property type="entry name" value="Prostate-specific transglutaminase 4"/>
    <property type="match status" value="1"/>
</dbReference>
<evidence type="ECO:0000259" key="2">
    <source>
        <dbReference type="Pfam" id="PF00868"/>
    </source>
</evidence>
<dbReference type="PhylomeDB" id="A7TA11"/>
<dbReference type="InterPro" id="IPR013783">
    <property type="entry name" value="Ig-like_fold"/>
</dbReference>
<dbReference type="SUPFAM" id="SSF54001">
    <property type="entry name" value="Cysteine proteinases"/>
    <property type="match status" value="1"/>
</dbReference>
<dbReference type="EMBL" id="DS473754">
    <property type="protein sequence ID" value="EDO27161.1"/>
    <property type="molecule type" value="Genomic_DNA"/>
</dbReference>
<dbReference type="AlphaFoldDB" id="A7TA11"/>
<dbReference type="InterPro" id="IPR050779">
    <property type="entry name" value="Transglutaminase"/>
</dbReference>
<dbReference type="InterPro" id="IPR001102">
    <property type="entry name" value="Transglutaminase_N"/>
</dbReference>
<protein>
    <recommendedName>
        <fullName evidence="2">Transglutaminase N-terminal domain-containing protein</fullName>
    </recommendedName>
</protein>
<gene>
    <name evidence="3" type="ORF">NEMVEDRAFT_v1g151902</name>
</gene>
<sequence>HNTAFEQEGLIVRRGQEFELTIKFDRNYNADTDQLTLQLVTGERPQQSKGTIVRIKEHTATTRGSWSMEVTSVKGDSVSVKVLSPATAPIGKYQLYVETEVKGAKDGKKLIFRSMQAGIIVLFNAWCKDDDVYMEDESHRQEYVMNETGRIWVGSSRNNYGRPWNFGQVTLRPL</sequence>
<accession>A7TA11</accession>
<dbReference type="Pfam" id="PF00868">
    <property type="entry name" value="Transglut_N"/>
    <property type="match status" value="1"/>
</dbReference>
<dbReference type="Proteomes" id="UP000001593">
    <property type="component" value="Unassembled WGS sequence"/>
</dbReference>
<evidence type="ECO:0000256" key="1">
    <source>
        <dbReference type="ARBA" id="ARBA00005968"/>
    </source>
</evidence>
<dbReference type="Gene3D" id="2.60.40.10">
    <property type="entry name" value="Immunoglobulins"/>
    <property type="match status" value="1"/>
</dbReference>
<dbReference type="HOGENOM" id="CLU_126640_0_0_1"/>
<dbReference type="eggNOG" id="ENOG502QQ46">
    <property type="taxonomic scope" value="Eukaryota"/>
</dbReference>
<organism evidence="3 4">
    <name type="scientific">Nematostella vectensis</name>
    <name type="common">Starlet sea anemone</name>
    <dbReference type="NCBI Taxonomy" id="45351"/>
    <lineage>
        <taxon>Eukaryota</taxon>
        <taxon>Metazoa</taxon>
        <taxon>Cnidaria</taxon>
        <taxon>Anthozoa</taxon>
        <taxon>Hexacorallia</taxon>
        <taxon>Actiniaria</taxon>
        <taxon>Edwardsiidae</taxon>
        <taxon>Nematostella</taxon>
    </lineage>
</organism>
<dbReference type="PANTHER" id="PTHR11590">
    <property type="entry name" value="PROTEIN-GLUTAMINE GAMMA-GLUTAMYLTRANSFERASE"/>
    <property type="match status" value="1"/>
</dbReference>
<evidence type="ECO:0000313" key="3">
    <source>
        <dbReference type="EMBL" id="EDO27161.1"/>
    </source>
</evidence>
<evidence type="ECO:0000313" key="4">
    <source>
        <dbReference type="Proteomes" id="UP000001593"/>
    </source>
</evidence>
<dbReference type="InterPro" id="IPR038765">
    <property type="entry name" value="Papain-like_cys_pep_sf"/>
</dbReference>
<feature type="domain" description="Transglutaminase N-terminal" evidence="2">
    <location>
        <begin position="3"/>
        <end position="99"/>
    </location>
</feature>
<dbReference type="InterPro" id="IPR036985">
    <property type="entry name" value="Transglutaminase-like_sf"/>
</dbReference>
<dbReference type="OMA" id="HETGRIW"/>
<dbReference type="PANTHER" id="PTHR11590:SF40">
    <property type="entry name" value="HEMOCYTE PROTEIN-GLUTAMINE GAMMA-GLUTAMYLTRANSFERASE-LIKE PROTEIN"/>
    <property type="match status" value="1"/>
</dbReference>
<dbReference type="Gene3D" id="3.90.260.10">
    <property type="entry name" value="Transglutaminase-like"/>
    <property type="match status" value="1"/>
</dbReference>
<reference evidence="3 4" key="1">
    <citation type="journal article" date="2007" name="Science">
        <title>Sea anemone genome reveals ancestral eumetazoan gene repertoire and genomic organization.</title>
        <authorList>
            <person name="Putnam N.H."/>
            <person name="Srivastava M."/>
            <person name="Hellsten U."/>
            <person name="Dirks B."/>
            <person name="Chapman J."/>
            <person name="Salamov A."/>
            <person name="Terry A."/>
            <person name="Shapiro H."/>
            <person name="Lindquist E."/>
            <person name="Kapitonov V.V."/>
            <person name="Jurka J."/>
            <person name="Genikhovich G."/>
            <person name="Grigoriev I.V."/>
            <person name="Lucas S.M."/>
            <person name="Steele R.E."/>
            <person name="Finnerty J.R."/>
            <person name="Technau U."/>
            <person name="Martindale M.Q."/>
            <person name="Rokhsar D.S."/>
        </authorList>
    </citation>
    <scope>NUCLEOTIDE SEQUENCE [LARGE SCALE GENOMIC DNA]</scope>
    <source>
        <strain evidence="4">CH2 X CH6</strain>
    </source>
</reference>
<dbReference type="FunFam" id="3.90.260.10:FF:000028">
    <property type="entry name" value="Predicted protein"/>
    <property type="match status" value="1"/>
</dbReference>
<dbReference type="KEGG" id="nve:5497429"/>
<keyword evidence="4" id="KW-1185">Reference proteome</keyword>
<dbReference type="STRING" id="45351.A7TA11"/>
<feature type="non-terminal residue" evidence="3">
    <location>
        <position position="174"/>
    </location>
</feature>